<dbReference type="Gene3D" id="2.130.10.10">
    <property type="entry name" value="YVTN repeat-like/Quinoprotein amine dehydrogenase"/>
    <property type="match status" value="1"/>
</dbReference>
<comment type="caution">
    <text evidence="1">The sequence shown here is derived from an EMBL/GenBank/DDBJ whole genome shotgun (WGS) entry which is preliminary data.</text>
</comment>
<accession>A0ABW5U5S4</accession>
<gene>
    <name evidence="1" type="ORF">ACFSUD_15425</name>
</gene>
<proteinExistence type="predicted"/>
<evidence type="ECO:0000313" key="1">
    <source>
        <dbReference type="EMBL" id="MFD2740975.1"/>
    </source>
</evidence>
<name>A0ABW5U5S4_9RHOB</name>
<sequence>MSAIKSAPCPIRKVGDGTAHHFFGYYNKSIWDPAGEKLLAVRVPWLTRDLQPEDGATVGYFDLTDGDRFYPLGTTTAWNWQMGCQLQWLPETAGQRVVYNVRSPKAGGQYPGLAAAITEIPGGEVQMLHDPVYSVSPDGSFAICVDYRRFNITHPTIGYTDDTSADDLPLAPTEDGIFRMDMHTGKSELVLSLHALTRNEPVASMEGAIHWVTHLEINPGSDRVLFIHRWTRRVEDETCFLHRLYSMAPDGSALTLLECTDHPIPHLDEAHDPDRLDTFDYEKSEYQISHPIWRDDRHIMVWGPNKGEIHYQLYDIDSGKAEVVGADVLTENGHMTYSPDGKWMVSDTYPDKETNIRILFLYHLESGVRYDVAELQTDPDLGKENRCDLHPRWHPQGNAVCVDSVHEGERQLYIVDVSALTEG</sequence>
<protein>
    <recommendedName>
        <fullName evidence="3">Oligogalacturonate lyase</fullName>
    </recommendedName>
</protein>
<evidence type="ECO:0008006" key="3">
    <source>
        <dbReference type="Google" id="ProtNLM"/>
    </source>
</evidence>
<evidence type="ECO:0000313" key="2">
    <source>
        <dbReference type="Proteomes" id="UP001597474"/>
    </source>
</evidence>
<dbReference type="RefSeq" id="WP_386375402.1">
    <property type="nucleotide sequence ID" value="NZ_JBHUMP010000015.1"/>
</dbReference>
<dbReference type="EMBL" id="JBHUMP010000015">
    <property type="protein sequence ID" value="MFD2740975.1"/>
    <property type="molecule type" value="Genomic_DNA"/>
</dbReference>
<dbReference type="Proteomes" id="UP001597474">
    <property type="component" value="Unassembled WGS sequence"/>
</dbReference>
<organism evidence="1 2">
    <name type="scientific">Sulfitobacter aestuarii</name>
    <dbReference type="NCBI Taxonomy" id="2161676"/>
    <lineage>
        <taxon>Bacteria</taxon>
        <taxon>Pseudomonadati</taxon>
        <taxon>Pseudomonadota</taxon>
        <taxon>Alphaproteobacteria</taxon>
        <taxon>Rhodobacterales</taxon>
        <taxon>Roseobacteraceae</taxon>
        <taxon>Sulfitobacter</taxon>
    </lineage>
</organism>
<reference evidence="2" key="1">
    <citation type="journal article" date="2019" name="Int. J. Syst. Evol. Microbiol.">
        <title>The Global Catalogue of Microorganisms (GCM) 10K type strain sequencing project: providing services to taxonomists for standard genome sequencing and annotation.</title>
        <authorList>
            <consortium name="The Broad Institute Genomics Platform"/>
            <consortium name="The Broad Institute Genome Sequencing Center for Infectious Disease"/>
            <person name="Wu L."/>
            <person name="Ma J."/>
        </authorList>
    </citation>
    <scope>NUCLEOTIDE SEQUENCE [LARGE SCALE GENOMIC DNA]</scope>
    <source>
        <strain evidence="2">TISTR 2562</strain>
    </source>
</reference>
<dbReference type="InterPro" id="IPR015943">
    <property type="entry name" value="WD40/YVTN_repeat-like_dom_sf"/>
</dbReference>
<dbReference type="SUPFAM" id="SSF82171">
    <property type="entry name" value="DPP6 N-terminal domain-like"/>
    <property type="match status" value="1"/>
</dbReference>
<keyword evidence="2" id="KW-1185">Reference proteome</keyword>